<evidence type="ECO:0000256" key="2">
    <source>
        <dbReference type="SAM" id="Phobius"/>
    </source>
</evidence>
<dbReference type="Gene3D" id="2.60.40.1820">
    <property type="match status" value="1"/>
</dbReference>
<dbReference type="OrthoDB" id="20273at2759"/>
<dbReference type="Proteomes" id="UP000320762">
    <property type="component" value="Unassembled WGS sequence"/>
</dbReference>
<keyword evidence="2" id="KW-0472">Membrane</keyword>
<keyword evidence="2" id="KW-1133">Transmembrane helix</keyword>
<dbReference type="SUPFAM" id="SSF117070">
    <property type="entry name" value="LEA14-like"/>
    <property type="match status" value="1"/>
</dbReference>
<sequence>MSYRDPYAGNHHHTQSEDYNPYSGNAQPHATYEPGGYESYGNYGTEGYRDEPFDPNTHAANQHNTYGGAAAPAPPPKDEDQRSGFDRDEFVAAEKPKPRYRDYDENRWTKGGRGRCIGRFFCCTLMTAVFLILSILLALALWIRPPNIVVGELDTTSGSGGSVVQFSSDGLKINLAVNISVTNPNYFGVSLSDVTADLKYPIDGDDKDVGGGSLDNVDFPSHTTKDIKFPFSIDYQLTDDPDYSVLMDLVSKCGLSGSSSGEITVDYKIKLGIKFLFINVSPSISNSYSFACPIDTSNAGDLEVSMAYCLDRFIMLTLSRLCLRPQESTSTTLEASPTDPLELVWQGDIHLLTLPVVLRMYTNLQPTD</sequence>
<feature type="transmembrane region" description="Helical" evidence="2">
    <location>
        <begin position="120"/>
        <end position="143"/>
    </location>
</feature>
<evidence type="ECO:0000313" key="5">
    <source>
        <dbReference type="Proteomes" id="UP000320762"/>
    </source>
</evidence>
<protein>
    <recommendedName>
        <fullName evidence="3">Late embryogenesis abundant protein LEA-2 subgroup domain-containing protein</fullName>
    </recommendedName>
</protein>
<dbReference type="AlphaFoldDB" id="A0A550CCT0"/>
<dbReference type="EMBL" id="VDMD01000012">
    <property type="protein sequence ID" value="TRM62620.1"/>
    <property type="molecule type" value="Genomic_DNA"/>
</dbReference>
<dbReference type="InterPro" id="IPR004864">
    <property type="entry name" value="LEA_2"/>
</dbReference>
<accession>A0A550CCT0</accession>
<feature type="region of interest" description="Disordered" evidence="1">
    <location>
        <begin position="1"/>
        <end position="91"/>
    </location>
</feature>
<organism evidence="4 5">
    <name type="scientific">Schizophyllum amplum</name>
    <dbReference type="NCBI Taxonomy" id="97359"/>
    <lineage>
        <taxon>Eukaryota</taxon>
        <taxon>Fungi</taxon>
        <taxon>Dikarya</taxon>
        <taxon>Basidiomycota</taxon>
        <taxon>Agaricomycotina</taxon>
        <taxon>Agaricomycetes</taxon>
        <taxon>Agaricomycetidae</taxon>
        <taxon>Agaricales</taxon>
        <taxon>Schizophyllaceae</taxon>
        <taxon>Schizophyllum</taxon>
    </lineage>
</organism>
<comment type="caution">
    <text evidence="4">The sequence shown here is derived from an EMBL/GenBank/DDBJ whole genome shotgun (WGS) entry which is preliminary data.</text>
</comment>
<feature type="domain" description="Late embryogenesis abundant protein LEA-2 subgroup" evidence="3">
    <location>
        <begin position="179"/>
        <end position="275"/>
    </location>
</feature>
<gene>
    <name evidence="4" type="ORF">BD626DRAFT_51951</name>
</gene>
<name>A0A550CCT0_9AGAR</name>
<dbReference type="Pfam" id="PF03168">
    <property type="entry name" value="LEA_2"/>
    <property type="match status" value="1"/>
</dbReference>
<feature type="compositionally biased region" description="Basic and acidic residues" evidence="1">
    <location>
        <begin position="76"/>
        <end position="91"/>
    </location>
</feature>
<reference evidence="4 5" key="1">
    <citation type="journal article" date="2019" name="New Phytol.">
        <title>Comparative genomics reveals unique wood-decay strategies and fruiting body development in the Schizophyllaceae.</title>
        <authorList>
            <person name="Almasi E."/>
            <person name="Sahu N."/>
            <person name="Krizsan K."/>
            <person name="Balint B."/>
            <person name="Kovacs G.M."/>
            <person name="Kiss B."/>
            <person name="Cseklye J."/>
            <person name="Drula E."/>
            <person name="Henrissat B."/>
            <person name="Nagy I."/>
            <person name="Chovatia M."/>
            <person name="Adam C."/>
            <person name="LaButti K."/>
            <person name="Lipzen A."/>
            <person name="Riley R."/>
            <person name="Grigoriev I.V."/>
            <person name="Nagy L.G."/>
        </authorList>
    </citation>
    <scope>NUCLEOTIDE SEQUENCE [LARGE SCALE GENOMIC DNA]</scope>
    <source>
        <strain evidence="4 5">NL-1724</strain>
    </source>
</reference>
<evidence type="ECO:0000313" key="4">
    <source>
        <dbReference type="EMBL" id="TRM62620.1"/>
    </source>
</evidence>
<evidence type="ECO:0000256" key="1">
    <source>
        <dbReference type="SAM" id="MobiDB-lite"/>
    </source>
</evidence>
<proteinExistence type="predicted"/>
<dbReference type="STRING" id="97359.A0A550CCT0"/>
<keyword evidence="2" id="KW-0812">Transmembrane</keyword>
<evidence type="ECO:0000259" key="3">
    <source>
        <dbReference type="Pfam" id="PF03168"/>
    </source>
</evidence>
<keyword evidence="5" id="KW-1185">Reference proteome</keyword>